<dbReference type="RefSeq" id="WP_326840728.1">
    <property type="nucleotide sequence ID" value="NZ_SVNY01000006.1"/>
</dbReference>
<dbReference type="Pfam" id="PF24032">
    <property type="entry name" value="YQBQ"/>
    <property type="match status" value="1"/>
</dbReference>
<dbReference type="EMBL" id="SVNY01000006">
    <property type="protein sequence ID" value="MBE6834191.1"/>
    <property type="molecule type" value="Genomic_DNA"/>
</dbReference>
<dbReference type="AlphaFoldDB" id="A0A928KWK1"/>
<dbReference type="Proteomes" id="UP000754750">
    <property type="component" value="Unassembled WGS sequence"/>
</dbReference>
<dbReference type="InterPro" id="IPR056937">
    <property type="entry name" value="YqbQ/XkdQ"/>
</dbReference>
<evidence type="ECO:0000259" key="1">
    <source>
        <dbReference type="Pfam" id="PF24032"/>
    </source>
</evidence>
<reference evidence="2" key="1">
    <citation type="submission" date="2019-04" db="EMBL/GenBank/DDBJ databases">
        <title>Evolution of Biomass-Degrading Anaerobic Consortia Revealed by Metagenomics.</title>
        <authorList>
            <person name="Peng X."/>
        </authorList>
    </citation>
    <scope>NUCLEOTIDE SEQUENCE</scope>
    <source>
        <strain evidence="2">SIG551</strain>
    </source>
</reference>
<sequence>MLLINNTDISDIALNVTYQSSWNNGAGQLTFDYPSLKAGMFPNGSTVIFTYGSANIFYGFLFTTKQDTKKFSCVCYDQLRYFKAKNSIIRPVGTLSEFLNTVAAAIGDRVRLGQVDSTAAKLTQYRFNNQTHLDMIYQSIEENLYTNGYWYVLRDNFGAIELRDLVDLRLPILIGDGSMGTGFDYERSIDEDTYNYIKVARDDSKTGIRNAYVSMDSGNIKSWGKLLLFDKVSADLNESQLAARANQLLQLKNRETQTLKIDCMGDARVFGGSGIRIKIAEAGLDLWAVADQVTHNFGHSRHTMNLELKFVW</sequence>
<evidence type="ECO:0000313" key="2">
    <source>
        <dbReference type="EMBL" id="MBE6834191.1"/>
    </source>
</evidence>
<protein>
    <recommendedName>
        <fullName evidence="1">YqbQ/XkdQ domain-containing protein</fullName>
    </recommendedName>
</protein>
<proteinExistence type="predicted"/>
<accession>A0A928KWK1</accession>
<comment type="caution">
    <text evidence="2">The sequence shown here is derived from an EMBL/GenBank/DDBJ whole genome shotgun (WGS) entry which is preliminary data.</text>
</comment>
<evidence type="ECO:0000313" key="3">
    <source>
        <dbReference type="Proteomes" id="UP000754750"/>
    </source>
</evidence>
<name>A0A928KWK1_9FIRM</name>
<gene>
    <name evidence="2" type="ORF">E7512_11555</name>
</gene>
<organism evidence="2 3">
    <name type="scientific">Faecalispora sporosphaeroides</name>
    <dbReference type="NCBI Taxonomy" id="1549"/>
    <lineage>
        <taxon>Bacteria</taxon>
        <taxon>Bacillati</taxon>
        <taxon>Bacillota</taxon>
        <taxon>Clostridia</taxon>
        <taxon>Eubacteriales</taxon>
        <taxon>Oscillospiraceae</taxon>
        <taxon>Faecalispora</taxon>
    </lineage>
</organism>
<feature type="domain" description="YqbQ/XkdQ" evidence="1">
    <location>
        <begin position="16"/>
        <end position="309"/>
    </location>
</feature>